<dbReference type="InterPro" id="IPR025329">
    <property type="entry name" value="DUF4235"/>
</dbReference>
<reference evidence="2" key="1">
    <citation type="journal article" date="2019" name="Int. J. Syst. Evol. Microbiol.">
        <title>The Global Catalogue of Microorganisms (GCM) 10K type strain sequencing project: providing services to taxonomists for standard genome sequencing and annotation.</title>
        <authorList>
            <consortium name="The Broad Institute Genomics Platform"/>
            <consortium name="The Broad Institute Genome Sequencing Center for Infectious Disease"/>
            <person name="Wu L."/>
            <person name="Ma J."/>
        </authorList>
    </citation>
    <scope>NUCLEOTIDE SEQUENCE [LARGE SCALE GENOMIC DNA]</scope>
    <source>
        <strain evidence="2">CGMCC 4.7645</strain>
    </source>
</reference>
<accession>A0ABW5FPM0</accession>
<sequence>MNVLFKPLSMAASILGGVLAGAVFKQVWKAVSGDKDAPEATSSEHRTREVLLAAVLQGAIFGGVKAAVDRASAKGIDKLATAKPKHGH</sequence>
<gene>
    <name evidence="1" type="ORF">ACFSXZ_10780</name>
</gene>
<keyword evidence="2" id="KW-1185">Reference proteome</keyword>
<organism evidence="1 2">
    <name type="scientific">Amycolatopsis pigmentata</name>
    <dbReference type="NCBI Taxonomy" id="450801"/>
    <lineage>
        <taxon>Bacteria</taxon>
        <taxon>Bacillati</taxon>
        <taxon>Actinomycetota</taxon>
        <taxon>Actinomycetes</taxon>
        <taxon>Pseudonocardiales</taxon>
        <taxon>Pseudonocardiaceae</taxon>
        <taxon>Amycolatopsis</taxon>
    </lineage>
</organism>
<evidence type="ECO:0000313" key="2">
    <source>
        <dbReference type="Proteomes" id="UP001597417"/>
    </source>
</evidence>
<proteinExistence type="predicted"/>
<protein>
    <submittedName>
        <fullName evidence="1">DUF4235 domain-containing protein</fullName>
    </submittedName>
</protein>
<comment type="caution">
    <text evidence="1">The sequence shown here is derived from an EMBL/GenBank/DDBJ whole genome shotgun (WGS) entry which is preliminary data.</text>
</comment>
<dbReference type="RefSeq" id="WP_378263930.1">
    <property type="nucleotide sequence ID" value="NZ_JBHUKR010000006.1"/>
</dbReference>
<dbReference type="Proteomes" id="UP001597417">
    <property type="component" value="Unassembled WGS sequence"/>
</dbReference>
<evidence type="ECO:0000313" key="1">
    <source>
        <dbReference type="EMBL" id="MFD2416806.1"/>
    </source>
</evidence>
<dbReference type="EMBL" id="JBHUKR010000006">
    <property type="protein sequence ID" value="MFD2416806.1"/>
    <property type="molecule type" value="Genomic_DNA"/>
</dbReference>
<name>A0ABW5FPM0_9PSEU</name>
<dbReference type="Pfam" id="PF14019">
    <property type="entry name" value="DUF4235"/>
    <property type="match status" value="1"/>
</dbReference>